<accession>H5XR74</accession>
<dbReference type="eggNOG" id="COG0775">
    <property type="taxonomic scope" value="Bacteria"/>
</dbReference>
<dbReference type="Proteomes" id="UP000002791">
    <property type="component" value="Chromosome"/>
</dbReference>
<dbReference type="InterPro" id="IPR000845">
    <property type="entry name" value="Nucleoside_phosphorylase_d"/>
</dbReference>
<dbReference type="SUPFAM" id="SSF53167">
    <property type="entry name" value="Purine and uridine phosphorylases"/>
    <property type="match status" value="1"/>
</dbReference>
<dbReference type="Pfam" id="PF01048">
    <property type="entry name" value="PNP_UDP_1"/>
    <property type="match status" value="1"/>
</dbReference>
<sequence>MTNDSVVVILTALDLEYEAVLRRMANPRVHRHATGTRFETGTLRGTTYRVALGLVGKGNHTAAVLAERAIVEFSPTALLFVGVAGGLWPSTALGDVVVATHVYAYHGGTSEDDGLKARPRVWEMPYGVSQLAHHLARVGDWRRGLAQESGPEVHFGAVAAGEIVHDSRISYEAQWIRRHYNDALAIEMEAAGVAQAAHLNGSPVAVVRGISDRADGSKTTTDSAQWQQRAADNAAAFAVRLAQELIAEEAEMPRMGARSAMNGGGTTNNNAIGSVGIQAGHVTNSTVVMGVGTGAAEGSKLEEQLAALRRLIAQERANGSLDEATYEAAQAELDLAGEALEEDTPEGKSAFVLALKRLRGLIGEVAELAAKVAAVIAAVRGV</sequence>
<dbReference type="GO" id="GO:0008930">
    <property type="term" value="F:methylthioadenosine nucleosidase activity"/>
    <property type="evidence" value="ECO:0007669"/>
    <property type="project" value="TreeGrafter"/>
</dbReference>
<gene>
    <name evidence="2" type="ORF">SaccyDRAFT_3486</name>
</gene>
<dbReference type="GO" id="GO:0009116">
    <property type="term" value="P:nucleoside metabolic process"/>
    <property type="evidence" value="ECO:0007669"/>
    <property type="project" value="InterPro"/>
</dbReference>
<dbReference type="GO" id="GO:0019284">
    <property type="term" value="P:L-methionine salvage from S-adenosylmethionine"/>
    <property type="evidence" value="ECO:0007669"/>
    <property type="project" value="TreeGrafter"/>
</dbReference>
<evidence type="ECO:0000259" key="1">
    <source>
        <dbReference type="Pfam" id="PF01048"/>
    </source>
</evidence>
<dbReference type="EMBL" id="CM001440">
    <property type="protein sequence ID" value="EHR62315.1"/>
    <property type="molecule type" value="Genomic_DNA"/>
</dbReference>
<keyword evidence="3" id="KW-1185">Reference proteome</keyword>
<dbReference type="HOGENOM" id="CLU_060897_1_0_11"/>
<evidence type="ECO:0000313" key="3">
    <source>
        <dbReference type="Proteomes" id="UP000002791"/>
    </source>
</evidence>
<protein>
    <submittedName>
        <fullName evidence="2">Nucleoside phosphorylase</fullName>
    </submittedName>
</protein>
<reference evidence="2 3" key="1">
    <citation type="submission" date="2011-11" db="EMBL/GenBank/DDBJ databases">
        <title>The Noncontiguous Finished sequence of Saccharomonospora cyanea NA-134.</title>
        <authorList>
            <consortium name="US DOE Joint Genome Institute"/>
            <person name="Lucas S."/>
            <person name="Han J."/>
            <person name="Lapidus A."/>
            <person name="Cheng J.-F."/>
            <person name="Goodwin L."/>
            <person name="Pitluck S."/>
            <person name="Peters L."/>
            <person name="Ovchinnikova G."/>
            <person name="Lu M."/>
            <person name="Detter J.C."/>
            <person name="Han C."/>
            <person name="Tapia R."/>
            <person name="Land M."/>
            <person name="Hauser L."/>
            <person name="Kyrpides N."/>
            <person name="Ivanova N."/>
            <person name="Pagani I."/>
            <person name="Brambilla E.-M."/>
            <person name="Klenk H.-P."/>
            <person name="Woyke T."/>
        </authorList>
    </citation>
    <scope>NUCLEOTIDE SEQUENCE [LARGE SCALE GENOMIC DNA]</scope>
    <source>
        <strain evidence="2 3">NA-134</strain>
    </source>
</reference>
<dbReference type="GO" id="GO:0005829">
    <property type="term" value="C:cytosol"/>
    <property type="evidence" value="ECO:0007669"/>
    <property type="project" value="TreeGrafter"/>
</dbReference>
<dbReference type="AlphaFoldDB" id="H5XR74"/>
<dbReference type="Gene3D" id="3.40.50.1580">
    <property type="entry name" value="Nucleoside phosphorylase domain"/>
    <property type="match status" value="1"/>
</dbReference>
<dbReference type="RefSeq" id="WP_005458049.1">
    <property type="nucleotide sequence ID" value="NZ_CM001440.1"/>
</dbReference>
<feature type="domain" description="Nucleoside phosphorylase" evidence="1">
    <location>
        <begin position="7"/>
        <end position="241"/>
    </location>
</feature>
<proteinExistence type="predicted"/>
<dbReference type="InterPro" id="IPR035994">
    <property type="entry name" value="Nucleoside_phosphorylase_sf"/>
</dbReference>
<dbReference type="STRING" id="882082.SaccyDRAFT_3486"/>
<evidence type="ECO:0000313" key="2">
    <source>
        <dbReference type="EMBL" id="EHR62315.1"/>
    </source>
</evidence>
<dbReference type="CDD" id="cd09008">
    <property type="entry name" value="MTAN"/>
    <property type="match status" value="1"/>
</dbReference>
<dbReference type="PANTHER" id="PTHR46832">
    <property type="entry name" value="5'-METHYLTHIOADENOSINE/S-ADENOSYLHOMOCYSTEINE NUCLEOSIDASE"/>
    <property type="match status" value="1"/>
</dbReference>
<dbReference type="PANTHER" id="PTHR46832:SF1">
    <property type="entry name" value="5'-METHYLTHIOADENOSINE_S-ADENOSYLHOMOCYSTEINE NUCLEOSIDASE"/>
    <property type="match status" value="1"/>
</dbReference>
<organism evidence="2 3">
    <name type="scientific">Saccharomonospora cyanea NA-134</name>
    <dbReference type="NCBI Taxonomy" id="882082"/>
    <lineage>
        <taxon>Bacteria</taxon>
        <taxon>Bacillati</taxon>
        <taxon>Actinomycetota</taxon>
        <taxon>Actinomycetes</taxon>
        <taxon>Pseudonocardiales</taxon>
        <taxon>Pseudonocardiaceae</taxon>
        <taxon>Saccharomonospora</taxon>
    </lineage>
</organism>
<dbReference type="GO" id="GO:0008782">
    <property type="term" value="F:adenosylhomocysteine nucleosidase activity"/>
    <property type="evidence" value="ECO:0007669"/>
    <property type="project" value="TreeGrafter"/>
</dbReference>
<name>H5XR74_9PSEU</name>